<dbReference type="GO" id="GO:0015293">
    <property type="term" value="F:symporter activity"/>
    <property type="evidence" value="ECO:0007669"/>
    <property type="project" value="TreeGrafter"/>
</dbReference>
<dbReference type="InterPro" id="IPR008276">
    <property type="entry name" value="C_nuclsd_transpt"/>
</dbReference>
<feature type="transmembrane region" description="Helical" evidence="7">
    <location>
        <begin position="143"/>
        <end position="166"/>
    </location>
</feature>
<feature type="domain" description="Concentrative nucleoside transporter C-terminal" evidence="9">
    <location>
        <begin position="211"/>
        <end position="414"/>
    </location>
</feature>
<dbReference type="GO" id="GO:0005886">
    <property type="term" value="C:plasma membrane"/>
    <property type="evidence" value="ECO:0007669"/>
    <property type="project" value="UniProtKB-SubCell"/>
</dbReference>
<comment type="similarity">
    <text evidence="2">Belongs to the concentrative nucleoside transporter (CNT) (TC 2.A.41) family.</text>
</comment>
<dbReference type="Pfam" id="PF01773">
    <property type="entry name" value="Nucleos_tra2_N"/>
    <property type="match status" value="1"/>
</dbReference>
<feature type="transmembrane region" description="Helical" evidence="7">
    <location>
        <begin position="178"/>
        <end position="200"/>
    </location>
</feature>
<keyword evidence="4 7" id="KW-0812">Transmembrane</keyword>
<sequence>MDINYVIRGFGGVTGICLLAWLFSEKKRQVSLKQVGGGLLIQLLLAVFLLKLPFSKELFLILNKGVLLLQEATKAGTSFTFGYIGGGALPFTESFPGAGFILAFQALPIILVMSALSALLTYWRILPALVRLFSSLFQKTMGIGGALAVGASANIFIGMVESPLLIRPYLTKMTRSELFATMTCGMATIAGTVLVLYVTLLDKILPDAAGHILTASIISVPAALTVARIMIPETENLTEGDMSPEQEADSSMDAITKGTADGVGLFLHITAMLVVLVSLIHLVNLLLALFPDVLGAPVTMQRVLGYVMAPVAWLMGIPWQEALSAGSLLGIKIVLNEFLAYMELAQLPAQSLSPRSITILTYALCGFANFGSLGIMIGGMGTMAPERKNEIVALGIRSIIAGTLATCLTGATVGILY</sequence>
<evidence type="ECO:0000256" key="5">
    <source>
        <dbReference type="ARBA" id="ARBA00022989"/>
    </source>
</evidence>
<evidence type="ECO:0000256" key="3">
    <source>
        <dbReference type="ARBA" id="ARBA00022475"/>
    </source>
</evidence>
<feature type="transmembrane region" description="Helical" evidence="7">
    <location>
        <begin position="303"/>
        <end position="320"/>
    </location>
</feature>
<evidence type="ECO:0000256" key="7">
    <source>
        <dbReference type="SAM" id="Phobius"/>
    </source>
</evidence>
<keyword evidence="3" id="KW-1003">Cell membrane</keyword>
<feature type="transmembrane region" description="Helical" evidence="7">
    <location>
        <begin position="6"/>
        <end position="23"/>
    </location>
</feature>
<dbReference type="GO" id="GO:0005337">
    <property type="term" value="F:nucleoside transmembrane transporter activity"/>
    <property type="evidence" value="ECO:0007669"/>
    <property type="project" value="InterPro"/>
</dbReference>
<evidence type="ECO:0000256" key="2">
    <source>
        <dbReference type="ARBA" id="ARBA00009033"/>
    </source>
</evidence>
<dbReference type="KEGG" id="eaj:Q3M24_18725"/>
<evidence type="ECO:0000256" key="1">
    <source>
        <dbReference type="ARBA" id="ARBA00004651"/>
    </source>
</evidence>
<feature type="domain" description="Concentrative nucleoside transporter N-terminal" evidence="8">
    <location>
        <begin position="12"/>
        <end position="83"/>
    </location>
</feature>
<dbReference type="Pfam" id="PF07662">
    <property type="entry name" value="Nucleos_tra2_C"/>
    <property type="match status" value="1"/>
</dbReference>
<dbReference type="PANTHER" id="PTHR10590:SF4">
    <property type="entry name" value="SOLUTE CARRIER FAMILY 28 MEMBER 3"/>
    <property type="match status" value="1"/>
</dbReference>
<reference evidence="11" key="1">
    <citation type="journal article" date="2024" name="Syst. Appl. Microbiol.">
        <title>First single-strain enrichments of Electrothrix cable bacteria, description of E. aestuarii sp. nov. and E. rattekaaiensis sp. nov., and proposal of a cable bacteria taxonomy following the rules of the SeqCode.</title>
        <authorList>
            <person name="Plum-Jensen L.E."/>
            <person name="Schramm A."/>
            <person name="Marshall I.P.G."/>
        </authorList>
    </citation>
    <scope>NUCLEOTIDE SEQUENCE</scope>
    <source>
        <strain evidence="11">Rat1</strain>
    </source>
</reference>
<evidence type="ECO:0000259" key="8">
    <source>
        <dbReference type="Pfam" id="PF01773"/>
    </source>
</evidence>
<gene>
    <name evidence="11" type="ORF">Q3M24_18725</name>
</gene>
<reference evidence="11" key="2">
    <citation type="submission" date="2024-06" db="EMBL/GenBank/DDBJ databases">
        <authorList>
            <person name="Plum-Jensen L.E."/>
            <person name="Schramm A."/>
            <person name="Marshall I.P.G."/>
        </authorList>
    </citation>
    <scope>NUCLEOTIDE SEQUENCE</scope>
    <source>
        <strain evidence="11">Rat1</strain>
    </source>
</reference>
<feature type="transmembrane region" description="Helical" evidence="7">
    <location>
        <begin position="391"/>
        <end position="416"/>
    </location>
</feature>
<dbReference type="InterPro" id="IPR002668">
    <property type="entry name" value="CNT_N_dom"/>
</dbReference>
<accession>A0AAU8LTX9</accession>
<evidence type="ECO:0000313" key="11">
    <source>
        <dbReference type="EMBL" id="XCN72313.1"/>
    </source>
</evidence>
<evidence type="ECO:0000256" key="4">
    <source>
        <dbReference type="ARBA" id="ARBA00022692"/>
    </source>
</evidence>
<feature type="transmembrane region" description="Helical" evidence="7">
    <location>
        <begin position="212"/>
        <end position="231"/>
    </location>
</feature>
<proteinExistence type="inferred from homology"/>
<feature type="transmembrane region" description="Helical" evidence="7">
    <location>
        <begin position="100"/>
        <end position="123"/>
    </location>
</feature>
<feature type="transmembrane region" description="Helical" evidence="7">
    <location>
        <begin position="35"/>
        <end position="54"/>
    </location>
</feature>
<evidence type="ECO:0000256" key="6">
    <source>
        <dbReference type="ARBA" id="ARBA00023136"/>
    </source>
</evidence>
<evidence type="ECO:0000259" key="9">
    <source>
        <dbReference type="Pfam" id="PF07662"/>
    </source>
</evidence>
<organism evidence="11">
    <name type="scientific">Candidatus Electrothrix aestuarii</name>
    <dbReference type="NCBI Taxonomy" id="3062594"/>
    <lineage>
        <taxon>Bacteria</taxon>
        <taxon>Pseudomonadati</taxon>
        <taxon>Thermodesulfobacteriota</taxon>
        <taxon>Desulfobulbia</taxon>
        <taxon>Desulfobulbales</taxon>
        <taxon>Desulfobulbaceae</taxon>
        <taxon>Candidatus Electrothrix</taxon>
    </lineage>
</organism>
<comment type="subcellular location">
    <subcellularLocation>
        <location evidence="1">Cell membrane</location>
        <topology evidence="1">Multi-pass membrane protein</topology>
    </subcellularLocation>
</comment>
<protein>
    <submittedName>
        <fullName evidence="11">Nucleoside transporter C-terminal domain-containing protein</fullName>
    </submittedName>
</protein>
<feature type="transmembrane region" description="Helical" evidence="7">
    <location>
        <begin position="359"/>
        <end position="379"/>
    </location>
</feature>
<dbReference type="Pfam" id="PF07670">
    <property type="entry name" value="Gate"/>
    <property type="match status" value="1"/>
</dbReference>
<name>A0AAU8LTX9_9BACT</name>
<dbReference type="PANTHER" id="PTHR10590">
    <property type="entry name" value="SODIUM/NUCLEOSIDE COTRANSPORTER"/>
    <property type="match status" value="1"/>
</dbReference>
<dbReference type="InterPro" id="IPR011657">
    <property type="entry name" value="CNT_C_dom"/>
</dbReference>
<dbReference type="EMBL" id="CP159373">
    <property type="protein sequence ID" value="XCN72313.1"/>
    <property type="molecule type" value="Genomic_DNA"/>
</dbReference>
<dbReference type="InterPro" id="IPR011642">
    <property type="entry name" value="Gate_dom"/>
</dbReference>
<evidence type="ECO:0000259" key="10">
    <source>
        <dbReference type="Pfam" id="PF07670"/>
    </source>
</evidence>
<keyword evidence="6 7" id="KW-0472">Membrane</keyword>
<feature type="transmembrane region" description="Helical" evidence="7">
    <location>
        <begin position="265"/>
        <end position="291"/>
    </location>
</feature>
<keyword evidence="5 7" id="KW-1133">Transmembrane helix</keyword>
<dbReference type="AlphaFoldDB" id="A0AAU8LTX9"/>
<feature type="domain" description="Nucleoside transporter/FeoB GTPase Gate" evidence="10">
    <location>
        <begin position="104"/>
        <end position="201"/>
    </location>
</feature>